<dbReference type="Pfam" id="PF08774">
    <property type="entry name" value="VRR_NUC"/>
    <property type="match status" value="1"/>
</dbReference>
<name>A0ABV9H3Z0_9HYPH</name>
<gene>
    <name evidence="5" type="ORF">ACFO1V_03040</name>
</gene>
<proteinExistence type="predicted"/>
<dbReference type="InterPro" id="IPR014883">
    <property type="entry name" value="VRR_NUC"/>
</dbReference>
<reference evidence="6" key="1">
    <citation type="journal article" date="2019" name="Int. J. Syst. Evol. Microbiol.">
        <title>The Global Catalogue of Microorganisms (GCM) 10K type strain sequencing project: providing services to taxonomists for standard genome sequencing and annotation.</title>
        <authorList>
            <consortium name="The Broad Institute Genomics Platform"/>
            <consortium name="The Broad Institute Genome Sequencing Center for Infectious Disease"/>
            <person name="Wu L."/>
            <person name="Ma J."/>
        </authorList>
    </citation>
    <scope>NUCLEOTIDE SEQUENCE [LARGE SCALE GENOMIC DNA]</scope>
    <source>
        <strain evidence="6">CGMCC 1.15731</strain>
    </source>
</reference>
<organism evidence="5 6">
    <name type="scientific">Daeguia caeni</name>
    <dbReference type="NCBI Taxonomy" id="439612"/>
    <lineage>
        <taxon>Bacteria</taxon>
        <taxon>Pseudomonadati</taxon>
        <taxon>Pseudomonadota</taxon>
        <taxon>Alphaproteobacteria</taxon>
        <taxon>Hyphomicrobiales</taxon>
        <taxon>Brucellaceae</taxon>
        <taxon>Daeguia</taxon>
    </lineage>
</organism>
<keyword evidence="6" id="KW-1185">Reference proteome</keyword>
<comment type="caution">
    <text evidence="5">The sequence shown here is derived from an EMBL/GenBank/DDBJ whole genome shotgun (WGS) entry which is preliminary data.</text>
</comment>
<keyword evidence="3" id="KW-0378">Hydrolase</keyword>
<comment type="cofactor">
    <cofactor evidence="1">
        <name>Mg(2+)</name>
        <dbReference type="ChEBI" id="CHEBI:18420"/>
    </cofactor>
</comment>
<feature type="domain" description="VRR-NUC" evidence="4">
    <location>
        <begin position="1"/>
        <end position="101"/>
    </location>
</feature>
<dbReference type="Proteomes" id="UP001596042">
    <property type="component" value="Unassembled WGS sequence"/>
</dbReference>
<evidence type="ECO:0000256" key="2">
    <source>
        <dbReference type="ARBA" id="ARBA00022722"/>
    </source>
</evidence>
<dbReference type="Gene3D" id="3.40.1350.10">
    <property type="match status" value="1"/>
</dbReference>
<dbReference type="RefSeq" id="WP_374833052.1">
    <property type="nucleotide sequence ID" value="NZ_JBHEEZ010000020.1"/>
</dbReference>
<sequence>MRQRELQIQKQAMRFLDAALPSYIRAIHIPNGGRRDAKTGAMLKAAGVKAGVPDIALIQQGGAVAFIEIKTDKGRPSAAQTEWLDWFDQNLIPYAVCRSLGDVQTALMGWNIQLKAQVTA</sequence>
<dbReference type="EMBL" id="JBHSEL010000031">
    <property type="protein sequence ID" value="MFC4624210.1"/>
    <property type="molecule type" value="Genomic_DNA"/>
</dbReference>
<evidence type="ECO:0000313" key="6">
    <source>
        <dbReference type="Proteomes" id="UP001596042"/>
    </source>
</evidence>
<evidence type="ECO:0000313" key="5">
    <source>
        <dbReference type="EMBL" id="MFC4624210.1"/>
    </source>
</evidence>
<dbReference type="InterPro" id="IPR011856">
    <property type="entry name" value="tRNA_endonuc-like_dom_sf"/>
</dbReference>
<evidence type="ECO:0000256" key="1">
    <source>
        <dbReference type="ARBA" id="ARBA00001946"/>
    </source>
</evidence>
<dbReference type="SMART" id="SM00990">
    <property type="entry name" value="VRR_NUC"/>
    <property type="match status" value="1"/>
</dbReference>
<evidence type="ECO:0000259" key="4">
    <source>
        <dbReference type="SMART" id="SM00990"/>
    </source>
</evidence>
<evidence type="ECO:0000256" key="3">
    <source>
        <dbReference type="ARBA" id="ARBA00022801"/>
    </source>
</evidence>
<protein>
    <submittedName>
        <fullName evidence="5">VRR-NUC domain-containing protein</fullName>
    </submittedName>
</protein>
<keyword evidence="2" id="KW-0540">Nuclease</keyword>
<accession>A0ABV9H3Z0</accession>